<proteinExistence type="predicted"/>
<name>A0AAF0D2D3_ODILC</name>
<evidence type="ECO:0000313" key="2">
    <source>
        <dbReference type="Proteomes" id="UP000186851"/>
    </source>
</evidence>
<gene>
    <name evidence="1" type="ORF">OdinLCB4_000005</name>
</gene>
<reference evidence="1" key="1">
    <citation type="journal article" date="2017" name="Nature">
        <title>Asgard archaea illuminate the origin of eukaryotic cellular complexity.</title>
        <authorList>
            <person name="Zaremba-Niedzwiedzka K."/>
            <person name="Caceres E.F."/>
            <person name="Saw J.H."/>
            <person name="Backstrom D."/>
            <person name="Juzokaite L."/>
            <person name="Vancaester E."/>
            <person name="Seitz K.W."/>
            <person name="Anantharaman K."/>
            <person name="Starnawski P."/>
            <person name="Kjeldsen K.U."/>
            <person name="Scott M.B."/>
            <person name="Nunoura T."/>
            <person name="Banfield J.F."/>
            <person name="Schramm A."/>
            <person name="Baker B.J."/>
            <person name="Spang A."/>
            <person name="Ettema T.J.G."/>
        </authorList>
    </citation>
    <scope>NUCLEOTIDE SEQUENCE</scope>
    <source>
        <strain evidence="1">LCB_4</strain>
    </source>
</reference>
<reference evidence="1" key="2">
    <citation type="journal article" date="2022" name="Nat. Microbiol.">
        <title>A closed Candidatus Odinarchaeum chromosome exposes Asgard archaeal viruses.</title>
        <authorList>
            <person name="Tamarit D."/>
            <person name="Caceres E.F."/>
            <person name="Krupovic M."/>
            <person name="Nijland R."/>
            <person name="Eme L."/>
            <person name="Robinson N.P."/>
            <person name="Ettema T.J.G."/>
        </authorList>
    </citation>
    <scope>NUCLEOTIDE SEQUENCE</scope>
    <source>
        <strain evidence="1">LCB_4</strain>
    </source>
</reference>
<dbReference type="KEGG" id="oyw:OdinLCB4_000005"/>
<sequence length="302" mass="35165">MKYMERYLKVIPEFNSQKAETSLKIKFKLNKDTYPNIGKSKLVHKGLIPILDNSPINLCEEGLGFGVPILQYRRDFYFPGSGAVTKGEDLEDYEIIRKKFTFNLIERNQKNNNKICSFSWVPARIVNYLYKSRYFGSYLSQWEKLRRYTGIEDKISSTCFIKVHSKGTAISEFRYKPSSGEVLVKIFFEVDKNNLQKIYICNELGGSLFTEYLDSSGLWLKSEEIKGWQEVKAEWGAFYSKILKIGFKVMMPPELKSFIGRETFSNRHSWSGIIFSSKPVDEIVYTIKMDYLKNIIRCCNGD</sequence>
<evidence type="ECO:0000313" key="1">
    <source>
        <dbReference type="EMBL" id="WEU40353.1"/>
    </source>
</evidence>
<dbReference type="EMBL" id="CP091871">
    <property type="protein sequence ID" value="WEU40353.1"/>
    <property type="molecule type" value="Genomic_DNA"/>
</dbReference>
<protein>
    <submittedName>
        <fullName evidence="1">Uncharacterized protein</fullName>
    </submittedName>
</protein>
<accession>A0AAF0D2D3</accession>
<dbReference type="AlphaFoldDB" id="A0AAF0D2D3"/>
<dbReference type="Proteomes" id="UP000186851">
    <property type="component" value="Chromosome"/>
</dbReference>
<organism evidence="1 2">
    <name type="scientific">Odinarchaeota yellowstonii (strain LCB_4)</name>
    <dbReference type="NCBI Taxonomy" id="1841599"/>
    <lineage>
        <taxon>Archaea</taxon>
        <taxon>Promethearchaeati</taxon>
        <taxon>Candidatus Odinarchaeota</taxon>
        <taxon>Candidatus Odinarchaeia</taxon>
        <taxon>Candidatus Odinarchaeales</taxon>
        <taxon>Candidatus Odinarchaeaceae</taxon>
        <taxon>Candidatus Odinarchaeum</taxon>
    </lineage>
</organism>